<accession>A0AAW6TLS9</accession>
<sequence length="146" mass="17113">MKQEFTITLFSEKQEGLINKVVLILTRRKININSFSVFFCKTVNLYRFTITLIETELAVQNIVYQIEKIIEVFKCYLQTEAELSTHQILLFKFPNSDEKEKQVTSIINAFPIIQETDYCVYTSKTHKETIQQLSTIIAELEPMNSF</sequence>
<dbReference type="GO" id="GO:0009097">
    <property type="term" value="P:isoleucine biosynthetic process"/>
    <property type="evidence" value="ECO:0007669"/>
    <property type="project" value="TreeGrafter"/>
</dbReference>
<dbReference type="Proteomes" id="UP001228643">
    <property type="component" value="Unassembled WGS sequence"/>
</dbReference>
<protein>
    <recommendedName>
        <fullName evidence="3">Acetolactate synthase</fullName>
    </recommendedName>
</protein>
<dbReference type="GO" id="GO:0009099">
    <property type="term" value="P:L-valine biosynthetic process"/>
    <property type="evidence" value="ECO:0007669"/>
    <property type="project" value="TreeGrafter"/>
</dbReference>
<evidence type="ECO:0000313" key="2">
    <source>
        <dbReference type="Proteomes" id="UP001228643"/>
    </source>
</evidence>
<dbReference type="Gene3D" id="3.30.70.260">
    <property type="match status" value="1"/>
</dbReference>
<name>A0AAW6TLS9_9FLAO</name>
<dbReference type="SUPFAM" id="SSF55021">
    <property type="entry name" value="ACT-like"/>
    <property type="match status" value="1"/>
</dbReference>
<keyword evidence="2" id="KW-1185">Reference proteome</keyword>
<dbReference type="GO" id="GO:1990610">
    <property type="term" value="F:acetolactate synthase regulator activity"/>
    <property type="evidence" value="ECO:0007669"/>
    <property type="project" value="InterPro"/>
</dbReference>
<dbReference type="GO" id="GO:0003984">
    <property type="term" value="F:acetolactate synthase activity"/>
    <property type="evidence" value="ECO:0007669"/>
    <property type="project" value="TreeGrafter"/>
</dbReference>
<reference evidence="1 2" key="1">
    <citation type="submission" date="2023-04" db="EMBL/GenBank/DDBJ databases">
        <title>Two novel species of Flavobacterium.</title>
        <authorList>
            <person name="Liu Q."/>
            <person name="Xin Y.-H."/>
        </authorList>
    </citation>
    <scope>NUCLEOTIDE SEQUENCE [LARGE SCALE GENOMIC DNA]</scope>
    <source>
        <strain evidence="1 2">LB2P87</strain>
    </source>
</reference>
<dbReference type="PANTHER" id="PTHR30239">
    <property type="entry name" value="ACETOLACTATE SYNTHASE SMALL SUBUNIT"/>
    <property type="match status" value="1"/>
</dbReference>
<dbReference type="AlphaFoldDB" id="A0AAW6TLS9"/>
<comment type="caution">
    <text evidence="1">The sequence shown here is derived from an EMBL/GenBank/DDBJ whole genome shotgun (WGS) entry which is preliminary data.</text>
</comment>
<dbReference type="PANTHER" id="PTHR30239:SF0">
    <property type="entry name" value="ACETOLACTATE SYNTHASE SMALL SUBUNIT 1, CHLOROPLASTIC"/>
    <property type="match status" value="1"/>
</dbReference>
<dbReference type="EMBL" id="JASCRY010000002">
    <property type="protein sequence ID" value="MDI5949784.1"/>
    <property type="molecule type" value="Genomic_DNA"/>
</dbReference>
<proteinExistence type="predicted"/>
<dbReference type="GO" id="GO:0005829">
    <property type="term" value="C:cytosol"/>
    <property type="evidence" value="ECO:0007669"/>
    <property type="project" value="TreeGrafter"/>
</dbReference>
<evidence type="ECO:0008006" key="3">
    <source>
        <dbReference type="Google" id="ProtNLM"/>
    </source>
</evidence>
<gene>
    <name evidence="1" type="ORF">QLS97_09000</name>
</gene>
<dbReference type="InterPro" id="IPR004789">
    <property type="entry name" value="Acetalactate_synth_ssu"/>
</dbReference>
<dbReference type="RefSeq" id="WP_282716059.1">
    <property type="nucleotide sequence ID" value="NZ_JASCRV010000002.1"/>
</dbReference>
<organism evidence="1 2">
    <name type="scientific">Flavobacterium yafengii</name>
    <dbReference type="NCBI Taxonomy" id="3041253"/>
    <lineage>
        <taxon>Bacteria</taxon>
        <taxon>Pseudomonadati</taxon>
        <taxon>Bacteroidota</taxon>
        <taxon>Flavobacteriia</taxon>
        <taxon>Flavobacteriales</taxon>
        <taxon>Flavobacteriaceae</taxon>
        <taxon>Flavobacterium</taxon>
    </lineage>
</organism>
<evidence type="ECO:0000313" key="1">
    <source>
        <dbReference type="EMBL" id="MDI5949784.1"/>
    </source>
</evidence>
<dbReference type="InterPro" id="IPR045865">
    <property type="entry name" value="ACT-like_dom_sf"/>
</dbReference>